<proteinExistence type="predicted"/>
<dbReference type="RefSeq" id="XP_056685577.1">
    <property type="nucleotide sequence ID" value="XM_056829599.1"/>
</dbReference>
<accession>A0ABM3QQD2</accession>
<dbReference type="InterPro" id="IPR053151">
    <property type="entry name" value="RNase_H-like"/>
</dbReference>
<evidence type="ECO:0000259" key="2">
    <source>
        <dbReference type="Pfam" id="PF13966"/>
    </source>
</evidence>
<keyword evidence="3" id="KW-1185">Reference proteome</keyword>
<dbReference type="InterPro" id="IPR002156">
    <property type="entry name" value="RNaseH_domain"/>
</dbReference>
<feature type="domain" description="Reverse transcriptase zinc-binding" evidence="2">
    <location>
        <begin position="75"/>
        <end position="150"/>
    </location>
</feature>
<dbReference type="PANTHER" id="PTHR47723:SF21">
    <property type="entry name" value="POLYNUCLEOTIDYL TRANSFERASE, RIBONUCLEASE H-LIKE SUPERFAMILY PROTEIN"/>
    <property type="match status" value="1"/>
</dbReference>
<dbReference type="InterPro" id="IPR036397">
    <property type="entry name" value="RNaseH_sf"/>
</dbReference>
<gene>
    <name evidence="4" type="primary">LOC130461483</name>
</gene>
<reference evidence="3" key="1">
    <citation type="journal article" date="2021" name="Nat. Commun.">
        <title>Genomic analyses provide insights into spinach domestication and the genetic basis of agronomic traits.</title>
        <authorList>
            <person name="Cai X."/>
            <person name="Sun X."/>
            <person name="Xu C."/>
            <person name="Sun H."/>
            <person name="Wang X."/>
            <person name="Ge C."/>
            <person name="Zhang Z."/>
            <person name="Wang Q."/>
            <person name="Fei Z."/>
            <person name="Jiao C."/>
            <person name="Wang Q."/>
        </authorList>
    </citation>
    <scope>NUCLEOTIDE SEQUENCE [LARGE SCALE GENOMIC DNA]</scope>
    <source>
        <strain evidence="3">cv. Varoflay</strain>
    </source>
</reference>
<dbReference type="Gene3D" id="3.30.420.10">
    <property type="entry name" value="Ribonuclease H-like superfamily/Ribonuclease H"/>
    <property type="match status" value="1"/>
</dbReference>
<dbReference type="GeneID" id="130461483"/>
<dbReference type="Pfam" id="PF13966">
    <property type="entry name" value="zf-RVT"/>
    <property type="match status" value="1"/>
</dbReference>
<dbReference type="Proteomes" id="UP000813463">
    <property type="component" value="Chromosome 5"/>
</dbReference>
<dbReference type="Pfam" id="PF13456">
    <property type="entry name" value="RVT_3"/>
    <property type="match status" value="1"/>
</dbReference>
<dbReference type="InterPro" id="IPR026960">
    <property type="entry name" value="RVT-Znf"/>
</dbReference>
<protein>
    <recommendedName>
        <fullName evidence="5">Reverse transcriptase zinc-binding domain-containing protein</fullName>
    </recommendedName>
</protein>
<name>A0ABM3QQD2_SPIOL</name>
<evidence type="ECO:0000313" key="4">
    <source>
        <dbReference type="RefSeq" id="XP_056685577.1"/>
    </source>
</evidence>
<sequence>MPEQPPLLLVADLMTSQRRWNASLIWRNFDQHVAKKILATHIPDDDEPDLLRWGGTRSGKYSFKSGYWYQNRGVLTSSYDNEKFWKALWKLNIFPKWKHFCWKIIHRILPTKINLQKRGVTTDVACPFCNQAPETEAHIFRLCPLARMVWRSSQLGINSDSQASVPIQEWLVNFLHYFYNQDGKNEERVVQLISTLWGIWLHRNEIIFRGMSANPERILELAQSHALRWKQTKEVKARQAAKTPTNGKNTHLQISIWRAGACTTTDYFSIVVDAAWKRKKKVKQKEWEAAIGWAEDCNQSTSCSGSKKIFAHDSLQAECYAILEGTKMAANISKNVVVKTDCKEAVVALKDETTVAANILTIIQQIKQEARKLDYYVCIKVSRDSVAKAHNLAQQERKGFSV</sequence>
<dbReference type="InterPro" id="IPR044730">
    <property type="entry name" value="RNase_H-like_dom_plant"/>
</dbReference>
<organism evidence="3 4">
    <name type="scientific">Spinacia oleracea</name>
    <name type="common">Spinach</name>
    <dbReference type="NCBI Taxonomy" id="3562"/>
    <lineage>
        <taxon>Eukaryota</taxon>
        <taxon>Viridiplantae</taxon>
        <taxon>Streptophyta</taxon>
        <taxon>Embryophyta</taxon>
        <taxon>Tracheophyta</taxon>
        <taxon>Spermatophyta</taxon>
        <taxon>Magnoliopsida</taxon>
        <taxon>eudicotyledons</taxon>
        <taxon>Gunneridae</taxon>
        <taxon>Pentapetalae</taxon>
        <taxon>Caryophyllales</taxon>
        <taxon>Chenopodiaceae</taxon>
        <taxon>Chenopodioideae</taxon>
        <taxon>Anserineae</taxon>
        <taxon>Spinacia</taxon>
    </lineage>
</organism>
<feature type="domain" description="RNase H type-1" evidence="1">
    <location>
        <begin position="283"/>
        <end position="394"/>
    </location>
</feature>
<evidence type="ECO:0000313" key="3">
    <source>
        <dbReference type="Proteomes" id="UP000813463"/>
    </source>
</evidence>
<reference evidence="4" key="2">
    <citation type="submission" date="2025-08" db="UniProtKB">
        <authorList>
            <consortium name="RefSeq"/>
        </authorList>
    </citation>
    <scope>IDENTIFICATION</scope>
    <source>
        <tissue evidence="4">Leaf</tissue>
    </source>
</reference>
<evidence type="ECO:0008006" key="5">
    <source>
        <dbReference type="Google" id="ProtNLM"/>
    </source>
</evidence>
<dbReference type="CDD" id="cd06222">
    <property type="entry name" value="RNase_H_like"/>
    <property type="match status" value="1"/>
</dbReference>
<dbReference type="PANTHER" id="PTHR47723">
    <property type="entry name" value="OS05G0353850 PROTEIN"/>
    <property type="match status" value="1"/>
</dbReference>
<evidence type="ECO:0000259" key="1">
    <source>
        <dbReference type="Pfam" id="PF13456"/>
    </source>
</evidence>